<keyword evidence="9" id="KW-0067">ATP-binding</keyword>
<dbReference type="SMART" id="SM00388">
    <property type="entry name" value="HisKA"/>
    <property type="match status" value="1"/>
</dbReference>
<dbReference type="EMBL" id="JABBGH010000001">
    <property type="protein sequence ID" value="NML63807.1"/>
    <property type="molecule type" value="Genomic_DNA"/>
</dbReference>
<dbReference type="GO" id="GO:0016020">
    <property type="term" value="C:membrane"/>
    <property type="evidence" value="ECO:0007669"/>
    <property type="project" value="UniProtKB-SubCell"/>
</dbReference>
<dbReference type="SUPFAM" id="SSF47384">
    <property type="entry name" value="Homodimeric domain of signal transducing histidine kinase"/>
    <property type="match status" value="1"/>
</dbReference>
<dbReference type="SMART" id="SM00304">
    <property type="entry name" value="HAMP"/>
    <property type="match status" value="1"/>
</dbReference>
<evidence type="ECO:0000256" key="13">
    <source>
        <dbReference type="SAM" id="Coils"/>
    </source>
</evidence>
<dbReference type="SUPFAM" id="SSF55874">
    <property type="entry name" value="ATPase domain of HSP90 chaperone/DNA topoisomerase II/histidine kinase"/>
    <property type="match status" value="1"/>
</dbReference>
<gene>
    <name evidence="18" type="ORF">HHL22_01180</name>
</gene>
<dbReference type="PROSITE" id="PS50885">
    <property type="entry name" value="HAMP"/>
    <property type="match status" value="1"/>
</dbReference>
<dbReference type="PANTHER" id="PTHR42878:SF7">
    <property type="entry name" value="SENSOR HISTIDINE KINASE GLRK"/>
    <property type="match status" value="1"/>
</dbReference>
<keyword evidence="12 14" id="KW-0472">Membrane</keyword>
<dbReference type="GO" id="GO:0000156">
    <property type="term" value="F:phosphorelay response regulator activity"/>
    <property type="evidence" value="ECO:0007669"/>
    <property type="project" value="TreeGrafter"/>
</dbReference>
<dbReference type="PROSITE" id="PS50112">
    <property type="entry name" value="PAS"/>
    <property type="match status" value="1"/>
</dbReference>
<comment type="catalytic activity">
    <reaction evidence="1">
        <text>ATP + protein L-histidine = ADP + protein N-phospho-L-histidine.</text>
        <dbReference type="EC" id="2.7.13.3"/>
    </reaction>
</comment>
<dbReference type="Gene3D" id="3.30.450.20">
    <property type="entry name" value="PAS domain"/>
    <property type="match status" value="1"/>
</dbReference>
<dbReference type="PROSITE" id="PS50109">
    <property type="entry name" value="HIS_KIN"/>
    <property type="match status" value="1"/>
</dbReference>
<reference evidence="18 19" key="1">
    <citation type="submission" date="2020-04" db="EMBL/GenBank/DDBJ databases">
        <title>Hymenobacter polaris sp. nov., isolated from Arctic soil.</title>
        <authorList>
            <person name="Dahal R.H."/>
        </authorList>
    </citation>
    <scope>NUCLEOTIDE SEQUENCE [LARGE SCALE GENOMIC DNA]</scope>
    <source>
        <strain evidence="18 19">RP-2-7</strain>
    </source>
</reference>
<evidence type="ECO:0000256" key="9">
    <source>
        <dbReference type="ARBA" id="ARBA00022840"/>
    </source>
</evidence>
<dbReference type="Gene3D" id="1.10.287.130">
    <property type="match status" value="1"/>
</dbReference>
<dbReference type="SMART" id="SM00091">
    <property type="entry name" value="PAS"/>
    <property type="match status" value="1"/>
</dbReference>
<keyword evidence="11" id="KW-0902">Two-component regulatory system</keyword>
<evidence type="ECO:0000259" key="15">
    <source>
        <dbReference type="PROSITE" id="PS50109"/>
    </source>
</evidence>
<evidence type="ECO:0000256" key="6">
    <source>
        <dbReference type="ARBA" id="ARBA00022692"/>
    </source>
</evidence>
<organism evidence="18 19">
    <name type="scientific">Hymenobacter polaris</name>
    <dbReference type="NCBI Taxonomy" id="2682546"/>
    <lineage>
        <taxon>Bacteria</taxon>
        <taxon>Pseudomonadati</taxon>
        <taxon>Bacteroidota</taxon>
        <taxon>Cytophagia</taxon>
        <taxon>Cytophagales</taxon>
        <taxon>Hymenobacteraceae</taxon>
        <taxon>Hymenobacter</taxon>
    </lineage>
</organism>
<evidence type="ECO:0000313" key="18">
    <source>
        <dbReference type="EMBL" id="NML63807.1"/>
    </source>
</evidence>
<dbReference type="SMART" id="SM00387">
    <property type="entry name" value="HATPase_c"/>
    <property type="match status" value="1"/>
</dbReference>
<dbReference type="EC" id="2.7.13.3" evidence="3"/>
<keyword evidence="13" id="KW-0175">Coiled coil</keyword>
<feature type="coiled-coil region" evidence="13">
    <location>
        <begin position="108"/>
        <end position="135"/>
    </location>
</feature>
<evidence type="ECO:0000256" key="7">
    <source>
        <dbReference type="ARBA" id="ARBA00022741"/>
    </source>
</evidence>
<dbReference type="Proteomes" id="UP000559626">
    <property type="component" value="Unassembled WGS sequence"/>
</dbReference>
<proteinExistence type="predicted"/>
<dbReference type="CDD" id="cd00082">
    <property type="entry name" value="HisKA"/>
    <property type="match status" value="1"/>
</dbReference>
<keyword evidence="4" id="KW-0597">Phosphoprotein</keyword>
<dbReference type="FunFam" id="3.30.565.10:FF:000006">
    <property type="entry name" value="Sensor histidine kinase WalK"/>
    <property type="match status" value="1"/>
</dbReference>
<dbReference type="InterPro" id="IPR004358">
    <property type="entry name" value="Sig_transdc_His_kin-like_C"/>
</dbReference>
<keyword evidence="8" id="KW-0418">Kinase</keyword>
<evidence type="ECO:0000256" key="8">
    <source>
        <dbReference type="ARBA" id="ARBA00022777"/>
    </source>
</evidence>
<evidence type="ECO:0000259" key="16">
    <source>
        <dbReference type="PROSITE" id="PS50112"/>
    </source>
</evidence>
<feature type="domain" description="PAS" evidence="16">
    <location>
        <begin position="132"/>
        <end position="177"/>
    </location>
</feature>
<dbReference type="SUPFAM" id="SSF55785">
    <property type="entry name" value="PYP-like sensor domain (PAS domain)"/>
    <property type="match status" value="1"/>
</dbReference>
<keyword evidence="6 14" id="KW-0812">Transmembrane</keyword>
<evidence type="ECO:0000256" key="4">
    <source>
        <dbReference type="ARBA" id="ARBA00022553"/>
    </source>
</evidence>
<comment type="caution">
    <text evidence="18">The sequence shown here is derived from an EMBL/GenBank/DDBJ whole genome shotgun (WGS) entry which is preliminary data.</text>
</comment>
<name>A0A7Y0FKK5_9BACT</name>
<evidence type="ECO:0000256" key="12">
    <source>
        <dbReference type="ARBA" id="ARBA00023136"/>
    </source>
</evidence>
<dbReference type="Gene3D" id="6.10.340.10">
    <property type="match status" value="1"/>
</dbReference>
<dbReference type="InterPro" id="IPR000014">
    <property type="entry name" value="PAS"/>
</dbReference>
<evidence type="ECO:0000256" key="3">
    <source>
        <dbReference type="ARBA" id="ARBA00012438"/>
    </source>
</evidence>
<dbReference type="InterPro" id="IPR003660">
    <property type="entry name" value="HAMP_dom"/>
</dbReference>
<keyword evidence="10 14" id="KW-1133">Transmembrane helix</keyword>
<protein>
    <recommendedName>
        <fullName evidence="3">histidine kinase</fullName>
        <ecNumber evidence="3">2.7.13.3</ecNumber>
    </recommendedName>
</protein>
<evidence type="ECO:0000256" key="10">
    <source>
        <dbReference type="ARBA" id="ARBA00022989"/>
    </source>
</evidence>
<dbReference type="RefSeq" id="WP_169529144.1">
    <property type="nucleotide sequence ID" value="NZ_JABBGH010000001.1"/>
</dbReference>
<feature type="transmembrane region" description="Helical" evidence="14">
    <location>
        <begin position="7"/>
        <end position="30"/>
    </location>
</feature>
<dbReference type="InterPro" id="IPR050351">
    <property type="entry name" value="BphY/WalK/GraS-like"/>
</dbReference>
<dbReference type="GO" id="GO:0030295">
    <property type="term" value="F:protein kinase activator activity"/>
    <property type="evidence" value="ECO:0007669"/>
    <property type="project" value="TreeGrafter"/>
</dbReference>
<evidence type="ECO:0000256" key="2">
    <source>
        <dbReference type="ARBA" id="ARBA00004141"/>
    </source>
</evidence>
<comment type="subcellular location">
    <subcellularLocation>
        <location evidence="2">Membrane</location>
        <topology evidence="2">Multi-pass membrane protein</topology>
    </subcellularLocation>
</comment>
<dbReference type="InterPro" id="IPR013767">
    <property type="entry name" value="PAS_fold"/>
</dbReference>
<feature type="domain" description="HAMP" evidence="17">
    <location>
        <begin position="71"/>
        <end position="123"/>
    </location>
</feature>
<dbReference type="Pfam" id="PF02518">
    <property type="entry name" value="HATPase_c"/>
    <property type="match status" value="1"/>
</dbReference>
<evidence type="ECO:0000256" key="5">
    <source>
        <dbReference type="ARBA" id="ARBA00022679"/>
    </source>
</evidence>
<keyword evidence="7" id="KW-0547">Nucleotide-binding</keyword>
<dbReference type="CDD" id="cd06225">
    <property type="entry name" value="HAMP"/>
    <property type="match status" value="1"/>
</dbReference>
<evidence type="ECO:0000313" key="19">
    <source>
        <dbReference type="Proteomes" id="UP000559626"/>
    </source>
</evidence>
<dbReference type="Gene3D" id="3.30.565.10">
    <property type="entry name" value="Histidine kinase-like ATPase, C-terminal domain"/>
    <property type="match status" value="1"/>
</dbReference>
<evidence type="ECO:0000256" key="14">
    <source>
        <dbReference type="SAM" id="Phobius"/>
    </source>
</evidence>
<dbReference type="InterPro" id="IPR036097">
    <property type="entry name" value="HisK_dim/P_sf"/>
</dbReference>
<dbReference type="InterPro" id="IPR036890">
    <property type="entry name" value="HATPase_C_sf"/>
</dbReference>
<dbReference type="GO" id="GO:0006355">
    <property type="term" value="P:regulation of DNA-templated transcription"/>
    <property type="evidence" value="ECO:0007669"/>
    <property type="project" value="InterPro"/>
</dbReference>
<keyword evidence="5" id="KW-0808">Transferase</keyword>
<sequence length="498" mass="53839">MSLKTQIRLGVFIMLGLLLSLGSYVVFTIHQLESEAPPVQAANARLAQQAVFLFLSISTLLGITLMVRLPRLVTRPLHRLTADVERVAGPGPATRVAVVKNNEVGTVAAAVNRVLRQAEDERRATLAELITQQNRTNSLVRGLDEGLLLIDQHGLVVLANPVACQLLGLPAPALLGQPAAQVAAHCPMLHEWLQTLAALEAAWATPDPADEAALLEAGGPIFTVRPHGENKHYQLSISPVQEYNEQLERAVPAGHVLCLRDVSVFKNLDQVKSEFLATVSHELKTPLASINLSLMLMRDERLEPERRQEIADGIRSETQRLLGMVGQLIEVARLDAGKQIQLRLGPVPLPEVVRYATDTVRAQLTDKQLQLHVQLAEPLPAALADVEKTTWVLINLLANAIRYSPHGAALTVRAVPWGEMVQVSVEDEGPGIAKEHHQRIFQRFGSLGAPGGGAPARGSSGLGLSISREFITAQGGQLWVESQPGHGSCFTFTLPAAA</sequence>
<evidence type="ECO:0000256" key="1">
    <source>
        <dbReference type="ARBA" id="ARBA00000085"/>
    </source>
</evidence>
<dbReference type="Pfam" id="PF00512">
    <property type="entry name" value="HisKA"/>
    <property type="match status" value="1"/>
</dbReference>
<dbReference type="GO" id="GO:0007234">
    <property type="term" value="P:osmosensory signaling via phosphorelay pathway"/>
    <property type="evidence" value="ECO:0007669"/>
    <property type="project" value="TreeGrafter"/>
</dbReference>
<dbReference type="GO" id="GO:0000155">
    <property type="term" value="F:phosphorelay sensor kinase activity"/>
    <property type="evidence" value="ECO:0007669"/>
    <property type="project" value="InterPro"/>
</dbReference>
<dbReference type="InterPro" id="IPR005467">
    <property type="entry name" value="His_kinase_dom"/>
</dbReference>
<dbReference type="FunFam" id="1.10.287.130:FF:000001">
    <property type="entry name" value="Two-component sensor histidine kinase"/>
    <property type="match status" value="1"/>
</dbReference>
<dbReference type="GO" id="GO:0005524">
    <property type="term" value="F:ATP binding"/>
    <property type="evidence" value="ECO:0007669"/>
    <property type="project" value="UniProtKB-KW"/>
</dbReference>
<dbReference type="InterPro" id="IPR035965">
    <property type="entry name" value="PAS-like_dom_sf"/>
</dbReference>
<dbReference type="AlphaFoldDB" id="A0A7Y0FKK5"/>
<dbReference type="Pfam" id="PF00989">
    <property type="entry name" value="PAS"/>
    <property type="match status" value="1"/>
</dbReference>
<dbReference type="InterPro" id="IPR003661">
    <property type="entry name" value="HisK_dim/P_dom"/>
</dbReference>
<evidence type="ECO:0000256" key="11">
    <source>
        <dbReference type="ARBA" id="ARBA00023012"/>
    </source>
</evidence>
<dbReference type="PRINTS" id="PR00344">
    <property type="entry name" value="BCTRLSENSOR"/>
</dbReference>
<dbReference type="PANTHER" id="PTHR42878">
    <property type="entry name" value="TWO-COMPONENT HISTIDINE KINASE"/>
    <property type="match status" value="1"/>
</dbReference>
<feature type="transmembrane region" description="Helical" evidence="14">
    <location>
        <begin position="50"/>
        <end position="69"/>
    </location>
</feature>
<accession>A0A7Y0FKK5</accession>
<dbReference type="InterPro" id="IPR003594">
    <property type="entry name" value="HATPase_dom"/>
</dbReference>
<dbReference type="CDD" id="cd00075">
    <property type="entry name" value="HATPase"/>
    <property type="match status" value="1"/>
</dbReference>
<keyword evidence="19" id="KW-1185">Reference proteome</keyword>
<evidence type="ECO:0000259" key="17">
    <source>
        <dbReference type="PROSITE" id="PS50885"/>
    </source>
</evidence>
<feature type="domain" description="Histidine kinase" evidence="15">
    <location>
        <begin position="278"/>
        <end position="498"/>
    </location>
</feature>